<keyword evidence="3 4" id="KW-0408">Iron</keyword>
<dbReference type="RefSeq" id="WP_133993069.1">
    <property type="nucleotide sequence ID" value="NZ_SODV01000001.1"/>
</dbReference>
<dbReference type="OrthoDB" id="9811395at2"/>
<evidence type="ECO:0000256" key="3">
    <source>
        <dbReference type="ARBA" id="ARBA00023004"/>
    </source>
</evidence>
<evidence type="ECO:0000256" key="5">
    <source>
        <dbReference type="SAM" id="SignalP"/>
    </source>
</evidence>
<comment type="caution">
    <text evidence="7">The sequence shown here is derived from an EMBL/GenBank/DDBJ whole genome shotgun (WGS) entry which is preliminary data.</text>
</comment>
<dbReference type="SUPFAM" id="SSF46626">
    <property type="entry name" value="Cytochrome c"/>
    <property type="match status" value="1"/>
</dbReference>
<dbReference type="PROSITE" id="PS51007">
    <property type="entry name" value="CYTC"/>
    <property type="match status" value="1"/>
</dbReference>
<sequence length="160" mass="16840">MKLLATIIAMLSLGLIAASPAEKAVAPAPGASTPAETAASPAQTTPLAAQLARGKKIYQVQCLTCHQVDGTGVMNMNPPLVKTTYVLGDKSALVKIVLEGMKTPLTIDDYEYHNVMPPHTTMNDQEIADVLTFVRHSFGNKAAAVTAADVKAVRVQDGVK</sequence>
<evidence type="ECO:0000313" key="7">
    <source>
        <dbReference type="EMBL" id="TDX00941.1"/>
    </source>
</evidence>
<dbReference type="InterPro" id="IPR009056">
    <property type="entry name" value="Cyt_c-like_dom"/>
</dbReference>
<evidence type="ECO:0000256" key="1">
    <source>
        <dbReference type="ARBA" id="ARBA00022617"/>
    </source>
</evidence>
<keyword evidence="1 4" id="KW-0349">Heme</keyword>
<dbReference type="Gene3D" id="1.10.760.10">
    <property type="entry name" value="Cytochrome c-like domain"/>
    <property type="match status" value="1"/>
</dbReference>
<feature type="chain" id="PRO_5020977572" evidence="5">
    <location>
        <begin position="18"/>
        <end position="160"/>
    </location>
</feature>
<evidence type="ECO:0000256" key="2">
    <source>
        <dbReference type="ARBA" id="ARBA00022723"/>
    </source>
</evidence>
<evidence type="ECO:0000256" key="4">
    <source>
        <dbReference type="PROSITE-ProRule" id="PRU00433"/>
    </source>
</evidence>
<keyword evidence="8" id="KW-1185">Reference proteome</keyword>
<name>A0A4R8DUU6_9BACT</name>
<evidence type="ECO:0000259" key="6">
    <source>
        <dbReference type="PROSITE" id="PS51007"/>
    </source>
</evidence>
<gene>
    <name evidence="7" type="ORF">EDB95_1972</name>
</gene>
<reference evidence="7 8" key="1">
    <citation type="submission" date="2019-03" db="EMBL/GenBank/DDBJ databases">
        <title>Genomic Encyclopedia of Type Strains, Phase IV (KMG-IV): sequencing the most valuable type-strain genomes for metagenomic binning, comparative biology and taxonomic classification.</title>
        <authorList>
            <person name="Goeker M."/>
        </authorList>
    </citation>
    <scope>NUCLEOTIDE SEQUENCE [LARGE SCALE GENOMIC DNA]</scope>
    <source>
        <strain evidence="7 8">DSM 100059</strain>
    </source>
</reference>
<dbReference type="Pfam" id="PF00034">
    <property type="entry name" value="Cytochrom_C"/>
    <property type="match status" value="1"/>
</dbReference>
<evidence type="ECO:0000313" key="8">
    <source>
        <dbReference type="Proteomes" id="UP000294498"/>
    </source>
</evidence>
<dbReference type="InterPro" id="IPR051459">
    <property type="entry name" value="Cytochrome_c-type_DH"/>
</dbReference>
<organism evidence="7 8">
    <name type="scientific">Dinghuibacter silviterrae</name>
    <dbReference type="NCBI Taxonomy" id="1539049"/>
    <lineage>
        <taxon>Bacteria</taxon>
        <taxon>Pseudomonadati</taxon>
        <taxon>Bacteroidota</taxon>
        <taxon>Chitinophagia</taxon>
        <taxon>Chitinophagales</taxon>
        <taxon>Chitinophagaceae</taxon>
        <taxon>Dinghuibacter</taxon>
    </lineage>
</organism>
<feature type="domain" description="Cytochrome c" evidence="6">
    <location>
        <begin position="49"/>
        <end position="138"/>
    </location>
</feature>
<dbReference type="Proteomes" id="UP000294498">
    <property type="component" value="Unassembled WGS sequence"/>
</dbReference>
<dbReference type="GO" id="GO:0020037">
    <property type="term" value="F:heme binding"/>
    <property type="evidence" value="ECO:0007669"/>
    <property type="project" value="InterPro"/>
</dbReference>
<feature type="signal peptide" evidence="5">
    <location>
        <begin position="1"/>
        <end position="17"/>
    </location>
</feature>
<keyword evidence="2 4" id="KW-0479">Metal-binding</keyword>
<protein>
    <submittedName>
        <fullName evidence="7">Mono/diheme cytochrome c family protein</fullName>
    </submittedName>
</protein>
<accession>A0A4R8DUU6</accession>
<dbReference type="InterPro" id="IPR036909">
    <property type="entry name" value="Cyt_c-like_dom_sf"/>
</dbReference>
<dbReference type="GO" id="GO:0046872">
    <property type="term" value="F:metal ion binding"/>
    <property type="evidence" value="ECO:0007669"/>
    <property type="project" value="UniProtKB-KW"/>
</dbReference>
<dbReference type="AlphaFoldDB" id="A0A4R8DUU6"/>
<keyword evidence="5" id="KW-0732">Signal</keyword>
<dbReference type="GO" id="GO:0009055">
    <property type="term" value="F:electron transfer activity"/>
    <property type="evidence" value="ECO:0007669"/>
    <property type="project" value="InterPro"/>
</dbReference>
<proteinExistence type="predicted"/>
<dbReference type="PANTHER" id="PTHR35008">
    <property type="entry name" value="BLL4482 PROTEIN-RELATED"/>
    <property type="match status" value="1"/>
</dbReference>
<dbReference type="PANTHER" id="PTHR35008:SF8">
    <property type="entry name" value="ALCOHOL DEHYDROGENASE CYTOCHROME C SUBUNIT"/>
    <property type="match status" value="1"/>
</dbReference>
<dbReference type="EMBL" id="SODV01000001">
    <property type="protein sequence ID" value="TDX00941.1"/>
    <property type="molecule type" value="Genomic_DNA"/>
</dbReference>